<sequence length="309" mass="36096">MYPISIDDSQVNCDSTSIYQSILWLLTDDATQEYNPPHRFILIGELVGNINDPKFLSRITESIRDFDCMPDCDEILKVLDTKYLSRPEYSEKDCLKTRAIVIGALFRYVLLRNFYSEFFEKGGPAFCFDIKKRNVFVNSDEVLDFIELKSSEILLDYVKTLPSRESQKDEVSNIIFLMAENSLKYKSDVFSFERDMWKEIKDNLPTVDKKKSIYPFLKGGAEECFLIFRKNFIVDLYLDYSFIYAKMTALGLFKKIGHVPFVDWLFIQKYITDSQHQMLLNKGQLYSLGNTNSANRVNNFNYAFSNLIK</sequence>
<gene>
    <name evidence="1" type="ORF">ENH87_11510</name>
</gene>
<accession>A0A831QQM3</accession>
<reference evidence="1" key="1">
    <citation type="journal article" date="2020" name="mSystems">
        <title>Genome- and Community-Level Interaction Insights into Carbon Utilization and Element Cycling Functions of Hydrothermarchaeota in Hydrothermal Sediment.</title>
        <authorList>
            <person name="Zhou Z."/>
            <person name="Liu Y."/>
            <person name="Xu W."/>
            <person name="Pan J."/>
            <person name="Luo Z.H."/>
            <person name="Li M."/>
        </authorList>
    </citation>
    <scope>NUCLEOTIDE SEQUENCE [LARGE SCALE GENOMIC DNA]</scope>
    <source>
        <strain evidence="1">HyVt-345</strain>
    </source>
</reference>
<protein>
    <submittedName>
        <fullName evidence="1">Uncharacterized protein</fullName>
    </submittedName>
</protein>
<dbReference type="EMBL" id="DRGL01000040">
    <property type="protein sequence ID" value="HEA21535.1"/>
    <property type="molecule type" value="Genomic_DNA"/>
</dbReference>
<comment type="caution">
    <text evidence="1">The sequence shown here is derived from an EMBL/GenBank/DDBJ whole genome shotgun (WGS) entry which is preliminary data.</text>
</comment>
<dbReference type="Proteomes" id="UP000886191">
    <property type="component" value="Unassembled WGS sequence"/>
</dbReference>
<dbReference type="AlphaFoldDB" id="A0A831QQM3"/>
<evidence type="ECO:0000313" key="1">
    <source>
        <dbReference type="EMBL" id="HEA21535.1"/>
    </source>
</evidence>
<proteinExistence type="predicted"/>
<name>A0A831QQM3_9FLAO</name>
<organism evidence="1">
    <name type="scientific">Pricia antarctica</name>
    <dbReference type="NCBI Taxonomy" id="641691"/>
    <lineage>
        <taxon>Bacteria</taxon>
        <taxon>Pseudomonadati</taxon>
        <taxon>Bacteroidota</taxon>
        <taxon>Flavobacteriia</taxon>
        <taxon>Flavobacteriales</taxon>
        <taxon>Flavobacteriaceae</taxon>
        <taxon>Pricia</taxon>
    </lineage>
</organism>